<name>A0A645C4S4_9ZZZZ</name>
<reference evidence="1" key="1">
    <citation type="submission" date="2019-08" db="EMBL/GenBank/DDBJ databases">
        <authorList>
            <person name="Kucharzyk K."/>
            <person name="Murdoch R.W."/>
            <person name="Higgins S."/>
            <person name="Loffler F."/>
        </authorList>
    </citation>
    <scope>NUCLEOTIDE SEQUENCE</scope>
</reference>
<protein>
    <submittedName>
        <fullName evidence="1">Uncharacterized protein</fullName>
    </submittedName>
</protein>
<dbReference type="EMBL" id="VSSQ01024957">
    <property type="protein sequence ID" value="MPM72786.1"/>
    <property type="molecule type" value="Genomic_DNA"/>
</dbReference>
<organism evidence="1">
    <name type="scientific">bioreactor metagenome</name>
    <dbReference type="NCBI Taxonomy" id="1076179"/>
    <lineage>
        <taxon>unclassified sequences</taxon>
        <taxon>metagenomes</taxon>
        <taxon>ecological metagenomes</taxon>
    </lineage>
</organism>
<accession>A0A645C4S4</accession>
<proteinExistence type="predicted"/>
<sequence>MAKVAIAISTELVFTPRLNAANNCFILAPSLVFTIKIPIIDNTTPIAAINIGAITAFTCMAGFTIKAEAPNAAVAKIEPA</sequence>
<evidence type="ECO:0000313" key="1">
    <source>
        <dbReference type="EMBL" id="MPM72786.1"/>
    </source>
</evidence>
<comment type="caution">
    <text evidence="1">The sequence shown here is derived from an EMBL/GenBank/DDBJ whole genome shotgun (WGS) entry which is preliminary data.</text>
</comment>
<dbReference type="AlphaFoldDB" id="A0A645C4S4"/>
<gene>
    <name evidence="1" type="ORF">SDC9_119762</name>
</gene>